<dbReference type="EMBL" id="CP001928">
    <property type="protein sequence ID" value="ADI37446.1"/>
    <property type="molecule type" value="Genomic_DNA"/>
</dbReference>
<dbReference type="HOGENOM" id="CLU_029499_10_0_0"/>
<dbReference type="Gene3D" id="3.90.550.10">
    <property type="entry name" value="Spore Coat Polysaccharide Biosynthesis Protein SpsA, Chain A"/>
    <property type="match status" value="1"/>
</dbReference>
<dbReference type="AlphaFoldDB" id="D6YTI5"/>
<dbReference type="STRING" id="716544.wcw_0070"/>
<accession>D6YTI5</accession>
<dbReference type="InterPro" id="IPR005835">
    <property type="entry name" value="NTP_transferase_dom"/>
</dbReference>
<dbReference type="OrthoDB" id="9801899at2"/>
<keyword evidence="2" id="KW-0808">Transferase</keyword>
<evidence type="ECO:0000313" key="3">
    <source>
        <dbReference type="Proteomes" id="UP000001505"/>
    </source>
</evidence>
<dbReference type="KEGG" id="wch:wcw_0070"/>
<dbReference type="CDD" id="cd02524">
    <property type="entry name" value="G1P_cytidylyltransferase"/>
    <property type="match status" value="1"/>
</dbReference>
<dbReference type="Pfam" id="PF00483">
    <property type="entry name" value="NTP_transferase"/>
    <property type="match status" value="1"/>
</dbReference>
<feature type="domain" description="Nucleotidyl transferase" evidence="1">
    <location>
        <begin position="12"/>
        <end position="242"/>
    </location>
</feature>
<gene>
    <name evidence="2" type="primary">rfbF</name>
    <name evidence="2" type="ordered locus">wcw_0070</name>
</gene>
<proteinExistence type="predicted"/>
<dbReference type="RefSeq" id="WP_013181174.1">
    <property type="nucleotide sequence ID" value="NC_014225.1"/>
</dbReference>
<dbReference type="InterPro" id="IPR013446">
    <property type="entry name" value="G1P_cyt_trans-like"/>
</dbReference>
<dbReference type="InterPro" id="IPR029044">
    <property type="entry name" value="Nucleotide-diphossugar_trans"/>
</dbReference>
<protein>
    <submittedName>
        <fullName evidence="2">Glucose-1-phosphate cytidylyltransferase</fullName>
        <ecNumber evidence="2">2.7.7.33</ecNumber>
    </submittedName>
</protein>
<dbReference type="SUPFAM" id="SSF53448">
    <property type="entry name" value="Nucleotide-diphospho-sugar transferases"/>
    <property type="match status" value="1"/>
</dbReference>
<dbReference type="GO" id="GO:0047343">
    <property type="term" value="F:glucose-1-phosphate cytidylyltransferase activity"/>
    <property type="evidence" value="ECO:0007669"/>
    <property type="project" value="UniProtKB-EC"/>
</dbReference>
<sequence>MVQPTEQTPVFILCGGLGTRIKEETEFRPKPMVPIGNHPILWHIMHIYRRNGFKKFVLCTGFKSEVIKSYFLNYSYMNSDFSINLEKNKMTVHSIHHKEDWNVTIAYTGEKTMTGGRIAMAAEKYLGDSPHFAVTYGDGLCNANLHDEFAFHLSHGKTGTILGVNPPSRFGEIHLQNNEVIKFVEKPEFSKKWINGGFFFFKREFIDQYLEKSSDCILEKTPLVRLAEDGELQVYKHRGFWSCMDTQRDRDHLNELWKTGKPPWLLQANALSQGSLEYASIS</sequence>
<dbReference type="EC" id="2.7.7.33" evidence="2"/>
<keyword evidence="3" id="KW-1185">Reference proteome</keyword>
<reference evidence="2 3" key="1">
    <citation type="journal article" date="2010" name="PLoS ONE">
        <title>The Waddlia genome: a window into chlamydial biology.</title>
        <authorList>
            <person name="Bertelli C."/>
            <person name="Collyn F."/>
            <person name="Croxatto A."/>
            <person name="Ruckert C."/>
            <person name="Polkinghorne A."/>
            <person name="Kebbi-Beghdadi C."/>
            <person name="Goesmann A."/>
            <person name="Vaughan L."/>
            <person name="Greub G."/>
        </authorList>
    </citation>
    <scope>NUCLEOTIDE SEQUENCE [LARGE SCALE GENOMIC DNA]</scope>
    <source>
        <strain evidence="3">ATCC VR-1470 / WSU 86-1044</strain>
    </source>
</reference>
<name>D6YTI5_WADCW</name>
<evidence type="ECO:0000313" key="2">
    <source>
        <dbReference type="EMBL" id="ADI37446.1"/>
    </source>
</evidence>
<organism evidence="2 3">
    <name type="scientific">Waddlia chondrophila (strain ATCC VR-1470 / WSU 86-1044)</name>
    <dbReference type="NCBI Taxonomy" id="716544"/>
    <lineage>
        <taxon>Bacteria</taxon>
        <taxon>Pseudomonadati</taxon>
        <taxon>Chlamydiota</taxon>
        <taxon>Chlamydiia</taxon>
        <taxon>Parachlamydiales</taxon>
        <taxon>Waddliaceae</taxon>
        <taxon>Waddlia</taxon>
    </lineage>
</organism>
<dbReference type="PANTHER" id="PTHR47183:SF1">
    <property type="entry name" value="GLUCOSE-1-PHOSPHATE CYTIDYLYLTRANSFERASE"/>
    <property type="match status" value="1"/>
</dbReference>
<keyword evidence="2" id="KW-0548">Nucleotidyltransferase</keyword>
<dbReference type="eggNOG" id="COG1208">
    <property type="taxonomic scope" value="Bacteria"/>
</dbReference>
<dbReference type="PANTHER" id="PTHR47183">
    <property type="entry name" value="GLUCOSE-1-PHOSPHATE CYTIDYLYLTRANSFERASE-RELATED"/>
    <property type="match status" value="1"/>
</dbReference>
<dbReference type="Proteomes" id="UP000001505">
    <property type="component" value="Chromosome"/>
</dbReference>
<evidence type="ECO:0000259" key="1">
    <source>
        <dbReference type="Pfam" id="PF00483"/>
    </source>
</evidence>